<dbReference type="Proteomes" id="UP000027265">
    <property type="component" value="Unassembled WGS sequence"/>
</dbReference>
<dbReference type="STRING" id="933084.A0A067QH97"/>
<dbReference type="InterPro" id="IPR017359">
    <property type="entry name" value="Phi-like"/>
</dbReference>
<dbReference type="OrthoDB" id="432412at2759"/>
<gene>
    <name evidence="2" type="ORF">JAAARDRAFT_146677</name>
</gene>
<dbReference type="CDD" id="cd24163">
    <property type="entry name" value="RWDD2_C"/>
    <property type="match status" value="1"/>
</dbReference>
<accession>A0A067QH97</accession>
<sequence length="290" mass="33073">MLPDNNLVLQLEELNILKCSLFPDELFSFTLSEEETSKWNGLVEHYANTSDLDGLRWPQSIARFQVVLTGSPVWFEVEFPRNYPGGDTPPSISVKVGEVGRDEQERWQGIVKESIAEFVEHVTDYPTYNLICQILLPLVRQRSETFSDDSSSPPEADSLPDISPPPVHYHALFSSHHLKSPQKRRSLQQWSNDLSLTGFAKVGYPGVIYCEGTRENVEEFVDNVKAMQWLALRLRFVEPLDLEPTRRDGDKQRWTEFQKVGEVVQEMQRLGRGKFVVEMGIGHVGPEISA</sequence>
<organism evidence="2 3">
    <name type="scientific">Jaapia argillacea MUCL 33604</name>
    <dbReference type="NCBI Taxonomy" id="933084"/>
    <lineage>
        <taxon>Eukaryota</taxon>
        <taxon>Fungi</taxon>
        <taxon>Dikarya</taxon>
        <taxon>Basidiomycota</taxon>
        <taxon>Agaricomycotina</taxon>
        <taxon>Agaricomycetes</taxon>
        <taxon>Agaricomycetidae</taxon>
        <taxon>Jaapiales</taxon>
        <taxon>Jaapiaceae</taxon>
        <taxon>Jaapia</taxon>
    </lineage>
</organism>
<feature type="domain" description="Small nuclear ribonucleoprotein Prp3 C-terminal" evidence="1">
    <location>
        <begin position="172"/>
        <end position="231"/>
    </location>
</feature>
<dbReference type="PANTHER" id="PTHR15955">
    <property type="entry name" value="RWD DOMAIN CONTAINING PROTEIN 2"/>
    <property type="match status" value="1"/>
</dbReference>
<dbReference type="Pfam" id="PF06544">
    <property type="entry name" value="Prp3_C"/>
    <property type="match status" value="1"/>
</dbReference>
<name>A0A067QH97_9AGAM</name>
<dbReference type="HOGENOM" id="CLU_953298_0_0_1"/>
<dbReference type="PANTHER" id="PTHR15955:SF8">
    <property type="entry name" value="RWD DOMAIN-CONTAINING PROTEIN 2B-RELATED"/>
    <property type="match status" value="1"/>
</dbReference>
<dbReference type="InParanoid" id="A0A067QH97"/>
<evidence type="ECO:0000313" key="3">
    <source>
        <dbReference type="Proteomes" id="UP000027265"/>
    </source>
</evidence>
<dbReference type="EMBL" id="KL197710">
    <property type="protein sequence ID" value="KDQ62892.1"/>
    <property type="molecule type" value="Genomic_DNA"/>
</dbReference>
<evidence type="ECO:0000313" key="2">
    <source>
        <dbReference type="EMBL" id="KDQ62892.1"/>
    </source>
</evidence>
<proteinExistence type="predicted"/>
<protein>
    <recommendedName>
        <fullName evidence="1">Small nuclear ribonucleoprotein Prp3 C-terminal domain-containing protein</fullName>
    </recommendedName>
</protein>
<keyword evidence="3" id="KW-1185">Reference proteome</keyword>
<dbReference type="InterPro" id="IPR010541">
    <property type="entry name" value="Prp3_C"/>
</dbReference>
<dbReference type="InterPro" id="IPR059181">
    <property type="entry name" value="RWDD2A-B_C"/>
</dbReference>
<evidence type="ECO:0000259" key="1">
    <source>
        <dbReference type="Pfam" id="PF06544"/>
    </source>
</evidence>
<dbReference type="AlphaFoldDB" id="A0A067QH97"/>
<reference evidence="3" key="1">
    <citation type="journal article" date="2014" name="Proc. Natl. Acad. Sci. U.S.A.">
        <title>Extensive sampling of basidiomycete genomes demonstrates inadequacy of the white-rot/brown-rot paradigm for wood decay fungi.</title>
        <authorList>
            <person name="Riley R."/>
            <person name="Salamov A.A."/>
            <person name="Brown D.W."/>
            <person name="Nagy L.G."/>
            <person name="Floudas D."/>
            <person name="Held B.W."/>
            <person name="Levasseur A."/>
            <person name="Lombard V."/>
            <person name="Morin E."/>
            <person name="Otillar R."/>
            <person name="Lindquist E.A."/>
            <person name="Sun H."/>
            <person name="LaButti K.M."/>
            <person name="Schmutz J."/>
            <person name="Jabbour D."/>
            <person name="Luo H."/>
            <person name="Baker S.E."/>
            <person name="Pisabarro A.G."/>
            <person name="Walton J.D."/>
            <person name="Blanchette R.A."/>
            <person name="Henrissat B."/>
            <person name="Martin F."/>
            <person name="Cullen D."/>
            <person name="Hibbett D.S."/>
            <person name="Grigoriev I.V."/>
        </authorList>
    </citation>
    <scope>NUCLEOTIDE SEQUENCE [LARGE SCALE GENOMIC DNA]</scope>
    <source>
        <strain evidence="3">MUCL 33604</strain>
    </source>
</reference>